<feature type="coiled-coil region" evidence="3">
    <location>
        <begin position="1189"/>
        <end position="1223"/>
    </location>
</feature>
<feature type="coiled-coil region" evidence="3">
    <location>
        <begin position="1447"/>
        <end position="1586"/>
    </location>
</feature>
<proteinExistence type="predicted"/>
<protein>
    <submittedName>
        <fullName evidence="5">Uncharacterized protein</fullName>
    </submittedName>
</protein>
<sequence>MDSETNGRGSRNSKHSDSNDSPLMSHDSAFSRETLNSIESDDENTNNINTPSPTRSKSIDGRISRINSTLPPFSTTATSVDRFKHGIRYITDGFIRKISKQNNVTRIRSLNFSNLRDKKIRYIENLQALINLENLDLSNNLIEKIDGLKTLKKLKYLSFGNNFINTLTNLEDLSRLEHLDLRQNQIDTIPIWFGRKLTSLKILNLANNHIASFDQIARLRTLYELRELYLQGNGIDKNEHYRLLVISYVPSLIKLDGLDITEDERKQAKEQFIQQEVQNLLHELERRDNECRRLSTQATNSEQKLEKTSDKLQSIESKSIIQAKEIKELQERLNASEELLQRKTSLLHQSCEKQCKLEQELAFYKIDLKFDRLDFSTHLNRRNSLNQRTTDDSPFITNDFIGDEEEVKLIHDDGRQRSESTTHWQFAEVQRILGSAPEGKLLHTEDEKIYNEKLLQLAFNVSQLTSLRAKQQFIEERIQSATQRNESHAVIEHLSDDLNNLQSEIMNKISDVQELKLGLSDLRSDQGVGLDMDLEQVTIELKLDEVVRQHIAKFKSESTKQSKECEAVNETTPFEQNSTEVISSSGVSVHDQSSVTTRIQLLEIALEANVEQLRTKEISEQEAQNKVIELKTALQREQNQAHERICHIEEMAEREKQRILKHLEDEKHFTRDIIEKSETMIDQLKRELSSERKRKTDDQKTHDALRDIYKKIGPSQGKTLTKLNNNATFTKESTEEIVGGSGDDDGDTTVYHKDDPFFASTPRDRSLLTEGNESSDSNALQRQLEEQLRDDNDESLLIDQQSETNKSIGRSRSCLPPSPKRRTNKKSLSRTSSASDKIQSSISKTDSISNAEDDDDNDLLFRLHGYIKAGQANISGLGDLARITVNDSGYSSQQTGRETSIANDKLQSLLSTQPFSSSNKCFIDPNLFNREYTVGVITTNSDQQQRYYDQSKVGNVTLYPTPDGYILGPHSITVPQERLSSYTNPSPSHSLTHTDSQYFAYVNIPPDALSSNRPAATRSKRDEVRLQGPVILRHDTISKSEDVSPVSVKVRSLKFPDVDQSPTADSNLIRREIDRTSDELDYLKLKLQRTENDLPHNNQLHLLKHTLEHQTREIERVRIIHREILNSGRDSEANLLDLCQQVQRIQRDVHEHLSPSLLRLIDESSRINPGKLIPLSSGDGHWLCTVPRHADLEQIIADLEAKLDEQRREITDTKYENRRLERSLVRKSVRIEGLDLAAAHKRSRSIADLTERESLQDDIFVLEQQLLRKQREIAISQEQLREMTSLSQNVVHDLKTARQHQTIAKRETKGLQQKIEILTRKLYKLTNDTKRAEETLTKTSMNIQLMDKEETKLDKIIDEKRALSIVLDEQLHASFNSFNSLINSSMKCLQELTLATTEDELQFNSLPAPSPQINSTSSNIPPEEMQRQISHMISENSRILSRYHTMLQQQKQKSTTLKNELTEKETTLAHIKSELDAYNEQLRKNAQELLQDKNVLEELERVKELKADKVSELERLIERRQTQEKHAQKELEQITNEQQRLKKQYKDGLSEYDQLKHNIEADRQILTEMKNESTHLREQIKTFLDEKEQVDEACDLLAKKCEALHNACKEKEQSSLPGLISQIDEKLTDKNVLEELERVKELKADKVSELERLIERRQTQEKHAQKELEQITNEQQRLKKQYKDGLSEYDQLKHNIEADRQILAEMKNESTHLREQIKTFLDEKEQLDEACDLLAKKCEALHNACKEKEQSSLPGLISQIDEKLTVCKSLEDEVIKLKSEKTRCLEEVTEMKQKIEKKRIELGHSSNDFSLEHHSQDLHQRIRRSELDLDRLNGNIDERSRTLNELNTMIAYTKNIMKNNPPNENRRNFTQGLSSDFPILDQRHQQENATYYETKIQRLTTTLNDKEQELRSSNMQLIMAKDELLQMQYKVQNQEANAEAVRNSMQVELDKLKHWLQIYENRKAILRPQYHETLKELELKLHEQEMFYRKQIKDLDSEMKRKHHGRPSDDSGFFSDTTIGESRISPTVDANDTSMLREQIQNIFSQHTQELDKCNSKYKTNLSNLKNRLHELENSTTTTTY</sequence>
<feature type="compositionally biased region" description="Polar residues" evidence="4">
    <location>
        <begin position="799"/>
        <end position="810"/>
    </location>
</feature>
<feature type="compositionally biased region" description="Polar residues" evidence="4">
    <location>
        <begin position="45"/>
        <end position="56"/>
    </location>
</feature>
<evidence type="ECO:0000256" key="4">
    <source>
        <dbReference type="SAM" id="MobiDB-lite"/>
    </source>
</evidence>
<dbReference type="Proteomes" id="UP000663891">
    <property type="component" value="Unassembled WGS sequence"/>
</dbReference>
<organism evidence="5 6">
    <name type="scientific">Adineta steineri</name>
    <dbReference type="NCBI Taxonomy" id="433720"/>
    <lineage>
        <taxon>Eukaryota</taxon>
        <taxon>Metazoa</taxon>
        <taxon>Spiralia</taxon>
        <taxon>Gnathifera</taxon>
        <taxon>Rotifera</taxon>
        <taxon>Eurotatoria</taxon>
        <taxon>Bdelloidea</taxon>
        <taxon>Adinetida</taxon>
        <taxon>Adinetidae</taxon>
        <taxon>Adineta</taxon>
    </lineage>
</organism>
<feature type="region of interest" description="Disordered" evidence="4">
    <location>
        <begin position="1"/>
        <end position="62"/>
    </location>
</feature>
<name>A0A815JD86_9BILA</name>
<feature type="coiled-coil region" evidence="3">
    <location>
        <begin position="258"/>
        <end position="346"/>
    </location>
</feature>
<evidence type="ECO:0000313" key="6">
    <source>
        <dbReference type="Proteomes" id="UP000663891"/>
    </source>
</evidence>
<dbReference type="EMBL" id="CAJNON010000792">
    <property type="protein sequence ID" value="CAF1379284.1"/>
    <property type="molecule type" value="Genomic_DNA"/>
</dbReference>
<feature type="coiled-coil region" evidence="3">
    <location>
        <begin position="1815"/>
        <end position="1849"/>
    </location>
</feature>
<comment type="caution">
    <text evidence="5">The sequence shown here is derived from an EMBL/GenBank/DDBJ whole genome shotgun (WGS) entry which is preliminary data.</text>
</comment>
<dbReference type="PROSITE" id="PS51450">
    <property type="entry name" value="LRR"/>
    <property type="match status" value="4"/>
</dbReference>
<feature type="region of interest" description="Disordered" evidence="4">
    <location>
        <begin position="1998"/>
        <end position="2027"/>
    </location>
</feature>
<keyword evidence="2" id="KW-0677">Repeat</keyword>
<feature type="region of interest" description="Disordered" evidence="4">
    <location>
        <begin position="732"/>
        <end position="780"/>
    </location>
</feature>
<dbReference type="SMART" id="SM00365">
    <property type="entry name" value="LRR_SD22"/>
    <property type="match status" value="5"/>
</dbReference>
<dbReference type="InterPro" id="IPR032675">
    <property type="entry name" value="LRR_dom_sf"/>
</dbReference>
<dbReference type="InterPro" id="IPR003591">
    <property type="entry name" value="Leu-rich_rpt_typical-subtyp"/>
</dbReference>
<feature type="region of interest" description="Disordered" evidence="4">
    <location>
        <begin position="799"/>
        <end position="853"/>
    </location>
</feature>
<feature type="coiled-coil region" evidence="3">
    <location>
        <begin position="1633"/>
        <end position="1723"/>
    </location>
</feature>
<feature type="compositionally biased region" description="Basic and acidic residues" evidence="4">
    <location>
        <begin position="750"/>
        <end position="767"/>
    </location>
</feature>
<gene>
    <name evidence="5" type="ORF">VCS650_LOCUS35309</name>
</gene>
<keyword evidence="3" id="KW-0175">Coiled coil</keyword>
<dbReference type="OrthoDB" id="433501at2759"/>
<accession>A0A815JD86</accession>
<dbReference type="PANTHER" id="PTHR24366">
    <property type="entry name" value="IG(IMMUNOGLOBULIN) AND LRR(LEUCINE RICH REPEAT) DOMAINS"/>
    <property type="match status" value="1"/>
</dbReference>
<feature type="coiled-coil region" evidence="3">
    <location>
        <begin position="464"/>
        <end position="511"/>
    </location>
</feature>
<dbReference type="SMART" id="SM00369">
    <property type="entry name" value="LRR_TYP"/>
    <property type="match status" value="3"/>
</dbReference>
<dbReference type="InterPro" id="IPR001611">
    <property type="entry name" value="Leu-rich_rpt"/>
</dbReference>
<dbReference type="SUPFAM" id="SSF52058">
    <property type="entry name" value="L domain-like"/>
    <property type="match status" value="1"/>
</dbReference>
<feature type="compositionally biased region" description="Low complexity" evidence="4">
    <location>
        <begin position="832"/>
        <end position="844"/>
    </location>
</feature>
<feature type="compositionally biased region" description="Polar residues" evidence="4">
    <location>
        <begin position="2014"/>
        <end position="2027"/>
    </location>
</feature>
<keyword evidence="1" id="KW-0433">Leucine-rich repeat</keyword>
<dbReference type="Gene3D" id="3.80.10.10">
    <property type="entry name" value="Ribonuclease Inhibitor"/>
    <property type="match status" value="1"/>
</dbReference>
<feature type="compositionally biased region" description="Polar residues" evidence="4">
    <location>
        <begin position="1"/>
        <end position="10"/>
    </location>
</feature>
<dbReference type="Pfam" id="PF14580">
    <property type="entry name" value="LRR_9"/>
    <property type="match status" value="1"/>
</dbReference>
<evidence type="ECO:0000256" key="1">
    <source>
        <dbReference type="ARBA" id="ARBA00022614"/>
    </source>
</evidence>
<reference evidence="5" key="1">
    <citation type="submission" date="2021-02" db="EMBL/GenBank/DDBJ databases">
        <authorList>
            <person name="Nowell W R."/>
        </authorList>
    </citation>
    <scope>NUCLEOTIDE SEQUENCE</scope>
</reference>
<feature type="coiled-coil region" evidence="3">
    <location>
        <begin position="1760"/>
        <end position="1787"/>
    </location>
</feature>
<feature type="coiled-coil region" evidence="3">
    <location>
        <begin position="1896"/>
        <end position="1923"/>
    </location>
</feature>
<evidence type="ECO:0000256" key="2">
    <source>
        <dbReference type="ARBA" id="ARBA00022737"/>
    </source>
</evidence>
<feature type="compositionally biased region" description="Polar residues" evidence="4">
    <location>
        <begin position="769"/>
        <end position="780"/>
    </location>
</feature>
<feature type="compositionally biased region" description="Basic residues" evidence="4">
    <location>
        <begin position="819"/>
        <end position="828"/>
    </location>
</feature>
<dbReference type="PANTHER" id="PTHR24366:SF96">
    <property type="entry name" value="LEUCINE RICH REPEAT CONTAINING 53"/>
    <property type="match status" value="1"/>
</dbReference>
<evidence type="ECO:0000256" key="3">
    <source>
        <dbReference type="SAM" id="Coils"/>
    </source>
</evidence>
<feature type="coiled-coil region" evidence="3">
    <location>
        <begin position="674"/>
        <end position="701"/>
    </location>
</feature>
<evidence type="ECO:0000313" key="5">
    <source>
        <dbReference type="EMBL" id="CAF1379284.1"/>
    </source>
</evidence>